<feature type="transmembrane region" description="Helical" evidence="14">
    <location>
        <begin position="168"/>
        <end position="191"/>
    </location>
</feature>
<keyword evidence="3" id="KW-0813">Transport</keyword>
<dbReference type="PANTHER" id="PTHR30433:SF4">
    <property type="entry name" value="MOTILITY PROTEIN A"/>
    <property type="match status" value="1"/>
</dbReference>
<evidence type="ECO:0000256" key="11">
    <source>
        <dbReference type="ARBA" id="ARBA00023065"/>
    </source>
</evidence>
<evidence type="ECO:0000256" key="13">
    <source>
        <dbReference type="SAM" id="MobiDB-lite"/>
    </source>
</evidence>
<name>A0A9X4RLD7_9BACT</name>
<dbReference type="InterPro" id="IPR022522">
    <property type="entry name" value="Flagellar_motor_stator_MotA"/>
</dbReference>
<dbReference type="RefSeq" id="WP_307632956.1">
    <property type="nucleotide sequence ID" value="NZ_JAPHEH010000001.1"/>
</dbReference>
<evidence type="ECO:0000256" key="3">
    <source>
        <dbReference type="ARBA" id="ARBA00022448"/>
    </source>
</evidence>
<dbReference type="NCBIfam" id="TIGR03818">
    <property type="entry name" value="MotA1"/>
    <property type="match status" value="1"/>
</dbReference>
<organism evidence="17 18">
    <name type="scientific">Thiovibrio frasassiensis</name>
    <dbReference type="NCBI Taxonomy" id="2984131"/>
    <lineage>
        <taxon>Bacteria</taxon>
        <taxon>Pseudomonadati</taxon>
        <taxon>Thermodesulfobacteriota</taxon>
        <taxon>Desulfobulbia</taxon>
        <taxon>Desulfobulbales</taxon>
        <taxon>Thiovibrionaceae</taxon>
        <taxon>Thiovibrio</taxon>
    </lineage>
</organism>
<evidence type="ECO:0000259" key="15">
    <source>
        <dbReference type="Pfam" id="PF01618"/>
    </source>
</evidence>
<dbReference type="InterPro" id="IPR000540">
    <property type="entry name" value="Flag_MotA_CS"/>
</dbReference>
<keyword evidence="17" id="KW-0282">Flagellum</keyword>
<dbReference type="EMBL" id="JAPHEH010000001">
    <property type="protein sequence ID" value="MDG4475986.1"/>
    <property type="molecule type" value="Genomic_DNA"/>
</dbReference>
<dbReference type="GO" id="GO:0006935">
    <property type="term" value="P:chemotaxis"/>
    <property type="evidence" value="ECO:0007669"/>
    <property type="project" value="UniProtKB-KW"/>
</dbReference>
<evidence type="ECO:0000313" key="17">
    <source>
        <dbReference type="EMBL" id="MDG4475986.1"/>
    </source>
</evidence>
<comment type="similarity">
    <text evidence="2">Belongs to the MotA family.</text>
</comment>
<dbReference type="PROSITE" id="PS01307">
    <property type="entry name" value="MOTA"/>
    <property type="match status" value="1"/>
</dbReference>
<keyword evidence="11" id="KW-0406">Ion transport</keyword>
<evidence type="ECO:0000256" key="12">
    <source>
        <dbReference type="ARBA" id="ARBA00023136"/>
    </source>
</evidence>
<evidence type="ECO:0000256" key="2">
    <source>
        <dbReference type="ARBA" id="ARBA00008038"/>
    </source>
</evidence>
<dbReference type="Pfam" id="PF20560">
    <property type="entry name" value="MotA_N"/>
    <property type="match status" value="1"/>
</dbReference>
<feature type="region of interest" description="Disordered" evidence="13">
    <location>
        <begin position="269"/>
        <end position="288"/>
    </location>
</feature>
<comment type="caution">
    <text evidence="17">The sequence shown here is derived from an EMBL/GenBank/DDBJ whole genome shotgun (WGS) entry which is preliminary data.</text>
</comment>
<evidence type="ECO:0000256" key="5">
    <source>
        <dbReference type="ARBA" id="ARBA00022500"/>
    </source>
</evidence>
<evidence type="ECO:0000256" key="9">
    <source>
        <dbReference type="ARBA" id="ARBA00022781"/>
    </source>
</evidence>
<dbReference type="InterPro" id="IPR002898">
    <property type="entry name" value="MotA_ExbB_proton_chnl"/>
</dbReference>
<dbReference type="InterPro" id="IPR047055">
    <property type="entry name" value="MotA-like"/>
</dbReference>
<evidence type="ECO:0000256" key="14">
    <source>
        <dbReference type="SAM" id="Phobius"/>
    </source>
</evidence>
<feature type="transmembrane region" description="Helical" evidence="14">
    <location>
        <begin position="27"/>
        <end position="47"/>
    </location>
</feature>
<keyword evidence="17" id="KW-0969">Cilium</keyword>
<gene>
    <name evidence="17" type="primary">motA</name>
    <name evidence="17" type="ORF">OLX77_07425</name>
</gene>
<feature type="transmembrane region" description="Helical" evidence="14">
    <location>
        <begin position="197"/>
        <end position="220"/>
    </location>
</feature>
<dbReference type="InterPro" id="IPR046786">
    <property type="entry name" value="MotA_N"/>
</dbReference>
<dbReference type="GO" id="GO:1902600">
    <property type="term" value="P:proton transmembrane transport"/>
    <property type="evidence" value="ECO:0007669"/>
    <property type="project" value="UniProtKB-KW"/>
</dbReference>
<feature type="domain" description="Motility protein A N-terminal" evidence="16">
    <location>
        <begin position="4"/>
        <end position="93"/>
    </location>
</feature>
<keyword evidence="5" id="KW-0145">Chemotaxis</keyword>
<reference evidence="17" key="2">
    <citation type="submission" date="2022-10" db="EMBL/GenBank/DDBJ databases">
        <authorList>
            <person name="Aronson H.S."/>
        </authorList>
    </citation>
    <scope>NUCLEOTIDE SEQUENCE</scope>
    <source>
        <strain evidence="17">RS19-109</strain>
    </source>
</reference>
<keyword evidence="7 14" id="KW-0812">Transmembrane</keyword>
<proteinExistence type="inferred from homology"/>
<evidence type="ECO:0000256" key="10">
    <source>
        <dbReference type="ARBA" id="ARBA00022989"/>
    </source>
</evidence>
<sequence>MLTIIGIAIVLGSVITGYAMGKGNFHILFQPAEVIIIFGAAIGGLVISSPAKSLKVIVAHLGSIFADSHVNKAHYLELLLLMNAVFFKIKKEGLVAIESDIEDRDKSPLFQKYPAIMKDHEAADFICDTVRTMLSANYPAYELDNLMEIDLEANQHERMLPAHSITKIGDALPGLGIVAAVLGIVITMGYINESAEILGHHIGAALVGTFFGVLACYGFVGPMGSKLEHHAHEREAYLRVIKTSLLAAYSTSFMVQFAVEAGRRAIPGDDRPSFNETEEAIKKWKTKT</sequence>
<dbReference type="GO" id="GO:0071978">
    <property type="term" value="P:bacterial-type flagellum-dependent swarming motility"/>
    <property type="evidence" value="ECO:0007669"/>
    <property type="project" value="InterPro"/>
</dbReference>
<evidence type="ECO:0000256" key="7">
    <source>
        <dbReference type="ARBA" id="ARBA00022692"/>
    </source>
</evidence>
<keyword evidence="8" id="KW-0283">Flagellar rotation</keyword>
<keyword evidence="12 14" id="KW-0472">Membrane</keyword>
<keyword evidence="17" id="KW-0966">Cell projection</keyword>
<evidence type="ECO:0000256" key="4">
    <source>
        <dbReference type="ARBA" id="ARBA00022475"/>
    </source>
</evidence>
<evidence type="ECO:0000256" key="8">
    <source>
        <dbReference type="ARBA" id="ARBA00022779"/>
    </source>
</evidence>
<keyword evidence="4" id="KW-1003">Cell membrane</keyword>
<dbReference type="AlphaFoldDB" id="A0A9X4RLD7"/>
<comment type="subcellular location">
    <subcellularLocation>
        <location evidence="1">Cell inner membrane</location>
        <topology evidence="1">Multi-pass membrane protein</topology>
    </subcellularLocation>
</comment>
<dbReference type="GO" id="GO:0005886">
    <property type="term" value="C:plasma membrane"/>
    <property type="evidence" value="ECO:0007669"/>
    <property type="project" value="UniProtKB-SubCell"/>
</dbReference>
<reference evidence="17" key="1">
    <citation type="journal article" date="2022" name="bioRxiv">
        <title>Thiovibrio frasassiensisgen. nov., sp. nov., an autotrophic, elemental sulfur disproportionating bacterium isolated from sulfidic karst sediment, and proposal of Thiovibrionaceae fam. nov.</title>
        <authorList>
            <person name="Aronson H."/>
            <person name="Thomas C."/>
            <person name="Bhattacharyya M."/>
            <person name="Eckstein S."/>
            <person name="Jensen S."/>
            <person name="Barco R."/>
            <person name="Macalady J."/>
            <person name="Amend J."/>
        </authorList>
    </citation>
    <scope>NUCLEOTIDE SEQUENCE</scope>
    <source>
        <strain evidence="17">RS19-109</strain>
    </source>
</reference>
<keyword evidence="18" id="KW-1185">Reference proteome</keyword>
<dbReference type="Proteomes" id="UP001154240">
    <property type="component" value="Unassembled WGS sequence"/>
</dbReference>
<feature type="domain" description="MotA/TolQ/ExbB proton channel" evidence="15">
    <location>
        <begin position="123"/>
        <end position="236"/>
    </location>
</feature>
<evidence type="ECO:0000256" key="6">
    <source>
        <dbReference type="ARBA" id="ARBA00022519"/>
    </source>
</evidence>
<dbReference type="Pfam" id="PF01618">
    <property type="entry name" value="MotA_ExbB"/>
    <property type="match status" value="1"/>
</dbReference>
<evidence type="ECO:0000259" key="16">
    <source>
        <dbReference type="Pfam" id="PF20560"/>
    </source>
</evidence>
<dbReference type="PANTHER" id="PTHR30433">
    <property type="entry name" value="CHEMOTAXIS PROTEIN MOTA"/>
    <property type="match status" value="1"/>
</dbReference>
<keyword evidence="9" id="KW-0375">Hydrogen ion transport</keyword>
<keyword evidence="6" id="KW-0997">Cell inner membrane</keyword>
<accession>A0A9X4RLD7</accession>
<evidence type="ECO:0000313" key="18">
    <source>
        <dbReference type="Proteomes" id="UP001154240"/>
    </source>
</evidence>
<protein>
    <submittedName>
        <fullName evidence="17">Flagellar motor stator protein MotA</fullName>
    </submittedName>
</protein>
<keyword evidence="10 14" id="KW-1133">Transmembrane helix</keyword>
<evidence type="ECO:0000256" key="1">
    <source>
        <dbReference type="ARBA" id="ARBA00004429"/>
    </source>
</evidence>